<comment type="caution">
    <text evidence="5">The sequence shown here is derived from an EMBL/GenBank/DDBJ whole genome shotgun (WGS) entry which is preliminary data.</text>
</comment>
<proteinExistence type="predicted"/>
<dbReference type="RefSeq" id="XP_044551720.1">
    <property type="nucleotide sequence ID" value="XM_044689070.1"/>
</dbReference>
<dbReference type="Gene3D" id="3.40.50.150">
    <property type="entry name" value="Vaccinia Virus protein VP39"/>
    <property type="match status" value="1"/>
</dbReference>
<keyword evidence="6" id="KW-1185">Reference proteome</keyword>
<dbReference type="InterPro" id="IPR008854">
    <property type="entry name" value="TPMT"/>
</dbReference>
<evidence type="ECO:0000256" key="1">
    <source>
        <dbReference type="ARBA" id="ARBA00022553"/>
    </source>
</evidence>
<dbReference type="EMBL" id="PYSW02000012">
    <property type="protein sequence ID" value="KAG2387728.1"/>
    <property type="molecule type" value="Genomic_DNA"/>
</dbReference>
<evidence type="ECO:0000313" key="5">
    <source>
        <dbReference type="EMBL" id="KAG2387728.1"/>
    </source>
</evidence>
<gene>
    <name evidence="5" type="ORF">C9374_001322</name>
</gene>
<dbReference type="SUPFAM" id="SSF53335">
    <property type="entry name" value="S-adenosyl-L-methionine-dependent methyltransferases"/>
    <property type="match status" value="1"/>
</dbReference>
<dbReference type="PANTHER" id="PTHR32183:SF11">
    <property type="entry name" value="THIOL METHYLTRANSFERASE 2-RELATED"/>
    <property type="match status" value="1"/>
</dbReference>
<dbReference type="InterPro" id="IPR029063">
    <property type="entry name" value="SAM-dependent_MTases_sf"/>
</dbReference>
<dbReference type="Proteomes" id="UP000816034">
    <property type="component" value="Unassembled WGS sequence"/>
</dbReference>
<evidence type="ECO:0000256" key="4">
    <source>
        <dbReference type="ARBA" id="ARBA00022691"/>
    </source>
</evidence>
<evidence type="ECO:0000313" key="6">
    <source>
        <dbReference type="Proteomes" id="UP000816034"/>
    </source>
</evidence>
<dbReference type="GeneID" id="68093778"/>
<dbReference type="GO" id="GO:0032259">
    <property type="term" value="P:methylation"/>
    <property type="evidence" value="ECO:0007669"/>
    <property type="project" value="UniProtKB-KW"/>
</dbReference>
<dbReference type="GO" id="GO:0008757">
    <property type="term" value="F:S-adenosylmethionine-dependent methyltransferase activity"/>
    <property type="evidence" value="ECO:0007669"/>
    <property type="project" value="InterPro"/>
</dbReference>
<evidence type="ECO:0000256" key="2">
    <source>
        <dbReference type="ARBA" id="ARBA00022603"/>
    </source>
</evidence>
<evidence type="ECO:0000256" key="3">
    <source>
        <dbReference type="ARBA" id="ARBA00022679"/>
    </source>
</evidence>
<protein>
    <recommendedName>
        <fullName evidence="7">Thiopurine S-methyltransferase</fullName>
    </recommendedName>
</protein>
<keyword evidence="3" id="KW-0808">Transferase</keyword>
<dbReference type="CDD" id="cd02440">
    <property type="entry name" value="AdoMet_MTases"/>
    <property type="match status" value="1"/>
</dbReference>
<dbReference type="PROSITE" id="PS51585">
    <property type="entry name" value="SAM_MT_TPMT"/>
    <property type="match status" value="1"/>
</dbReference>
<reference evidence="5 6" key="1">
    <citation type="journal article" date="2018" name="BMC Genomics">
        <title>The genome of Naegleria lovaniensis, the basis for a comparative approach to unravel pathogenicity factors of the human pathogenic amoeba N. fowleri.</title>
        <authorList>
            <person name="Liechti N."/>
            <person name="Schurch N."/>
            <person name="Bruggmann R."/>
            <person name="Wittwer M."/>
        </authorList>
    </citation>
    <scope>NUCLEOTIDE SEQUENCE [LARGE SCALE GENOMIC DNA]</scope>
    <source>
        <strain evidence="5 6">ATCC 30569</strain>
    </source>
</reference>
<dbReference type="Pfam" id="PF05724">
    <property type="entry name" value="TPMT"/>
    <property type="match status" value="1"/>
</dbReference>
<dbReference type="AlphaFoldDB" id="A0AA88KMM2"/>
<dbReference type="PANTHER" id="PTHR32183">
    <property type="match status" value="1"/>
</dbReference>
<organism evidence="5 6">
    <name type="scientific">Naegleria lovaniensis</name>
    <name type="common">Amoeba</name>
    <dbReference type="NCBI Taxonomy" id="51637"/>
    <lineage>
        <taxon>Eukaryota</taxon>
        <taxon>Discoba</taxon>
        <taxon>Heterolobosea</taxon>
        <taxon>Tetramitia</taxon>
        <taxon>Eutetramitia</taxon>
        <taxon>Vahlkampfiidae</taxon>
        <taxon>Naegleria</taxon>
    </lineage>
</organism>
<evidence type="ECO:0008006" key="7">
    <source>
        <dbReference type="Google" id="ProtNLM"/>
    </source>
</evidence>
<sequence>MKKLLSCVRQANTTNIYLLSRSKFYFVKFLIMSNTENYRNVQYSTSQSPKNDLSKYGGMNNKDWDQLWRDQSTPWDTKQASPILKHLVETIYQDRADIKHALVPGCGNGYDVDTLSALKSVETVVGLDISETAIASANSKKTQFQYGNPNKVQFVCQDFFTLDKKFDIIFDYTFLCALPISLREAWAHQMKKLLNYKDNANAELVTLIFPLVKRTNTGDLDTDITKGPPYILSYPLVEKLLVDVGFENIEQYNVPTQFSHPARANNEIIARWRVKKVSKL</sequence>
<keyword evidence="2" id="KW-0489">Methyltransferase</keyword>
<keyword evidence="1" id="KW-0597">Phosphoprotein</keyword>
<keyword evidence="4" id="KW-0949">S-adenosyl-L-methionine</keyword>
<name>A0AA88KMM2_NAELO</name>
<accession>A0AA88KMM2</accession>